<dbReference type="Pfam" id="PF20178">
    <property type="entry name" value="ToxA_N"/>
    <property type="match status" value="1"/>
</dbReference>
<sequence>MTESPAIVVPSVSPPLLKQSLLAELIGQGYSLHQVASALLREALSKNHPEQHIDPDRTLLATPLRESDPLQSPSRAFAYESLTHAFIQHCLHKTKADYLDGEHFLTRSPEAVPPILLPVSMDDITSLMNDHAPFLFLEYQQRQLDYWNESPGSRPRWQELSDLVCSAANVQTASGWGADDCALARFVAQHPDRAGRSGVNSDYVGLKACLMDIDLVEGDDSTHLIIAGALVLTATVKQRQRVLMYTVADGYESFDSLTELGETLPQRIAPELAGRSLKWRLIEPEGNIFDAVAQALISNQLEAIEALDPASPSISARAGSARQSRARFSSLERARLDKLEEVIPDWLQAGSADDLQDYSRYIAELGTLRNESENGVFKEDDIPLIEPYAERRMREAIIADKSATGAADLPFEHLRIIVTHSFETGGFTLPNPFDRTHETLGEFALQNAPPYQATIAFDNGRAVPAWLTVDFLSGIAQKVDIGGHYPQVIKRALIDDPIRSAAQKTRYLRQLPTLLPLLALECKLKQQGGVDEHGYAYVCQLMDAITRKLPTPEHPVTIRPLAFVPRRRLSRRSDVVTNMFIICPRVHTQGPCLLYRPLLDTPLMQFASLQNLMYALYQDGELRSSVLAWLDNAARSFEYSQYAFPVGLPSPWIITQLGTEPFMHLDLTGPIELENAPLHGDILASLYAANSQALVELANRQSQSNSERRWALLTDSGWAAFNVAANFMSGAAGTAVWVWQTITQIQQAIDAHERDDTVVAWKSTGDVLLTLGIILTQHVVARRNHSWLPRLKQQDEAVRLPAQKTEPAPEEATPSVTLDPTPLIGEVPAAHLTQIEQGALLRPDNSTRFIKMLDRFQIPKPDLIGKQPSPHTHLYTLKGKTCVQVGTRWFQVSAEKDEPVHLVDPVDPLHIGMAVKYDETTGQWHWDPKLRLRGGMPKSRIEAFRRSKKQTMDAAWTKLEQFEARETQEKTRLLQALVSLPKDTSEAGFERAASTYLDRATKLGNDYTQALAQLELWRQSGGGGSLHQAKLMTLTLGQHRCFGSWLRVKMRIYAKTTQIFVDSVNHRTPLPRKQQIEIATVATALSDQMIVNLETLDHSLQVLSGHSSKARKVAEKLELLLPDFTPLDLKANEIGMSYERCVVEQPGAAMNEARVAIGIITATAADAAHELSLLSKTEVAADGQPARIERLSRWNDLFASLGERVEQLPAEHPGQFVQARLDRIRELIGEFRAVARERLTTELPEPQERPTPVKSRPQPSTSQSKVKITKSRPRPEVDEQASTAPEGDADSETAFVKFSTQRPEPKAPADDEDLISSAMQLAADIDRFNRKTREDAMRPGRIPADIRDMFEQQVERLKKAASDVDEAIIRRKNAKKDPWPVTSLSGDLREAATRTHAEGIAAYAAMLKQRKPREAYFLWLHDHGQLKVSKDPRGRIRTRHRGDYFQEYRILDKSRADKPLWVAHFHYDQLKDADEQYTIAHLKPADAYLQTLDEKSRQTLSTFDAVDNALRRIVDPQVRDLFLKPQPEPEPEPQPKDE</sequence>
<evidence type="ECO:0000259" key="3">
    <source>
        <dbReference type="Pfam" id="PF20178"/>
    </source>
</evidence>
<feature type="coiled-coil region" evidence="1">
    <location>
        <begin position="1347"/>
        <end position="1377"/>
    </location>
</feature>
<feature type="region of interest" description="Disordered" evidence="2">
    <location>
        <begin position="1238"/>
        <end position="1292"/>
    </location>
</feature>
<comment type="caution">
    <text evidence="4">The sequence shown here is derived from an EMBL/GenBank/DDBJ whole genome shotgun (WGS) entry which is preliminary data.</text>
</comment>
<evidence type="ECO:0000256" key="2">
    <source>
        <dbReference type="SAM" id="MobiDB-lite"/>
    </source>
</evidence>
<gene>
    <name evidence="4" type="ORF">QS95_01885</name>
</gene>
<proteinExistence type="predicted"/>
<dbReference type="EMBL" id="JTGH01000002">
    <property type="protein sequence ID" value="KIF64413.1"/>
    <property type="molecule type" value="Genomic_DNA"/>
</dbReference>
<accession>A0AAE2ACN6</accession>
<evidence type="ECO:0000256" key="1">
    <source>
        <dbReference type="SAM" id="Coils"/>
    </source>
</evidence>
<feature type="region of interest" description="Disordered" evidence="2">
    <location>
        <begin position="1518"/>
        <end position="1538"/>
    </location>
</feature>
<feature type="compositionally biased region" description="Polar residues" evidence="2">
    <location>
        <begin position="1257"/>
        <end position="1266"/>
    </location>
</feature>
<dbReference type="InterPro" id="IPR046673">
    <property type="entry name" value="ToxA_N"/>
</dbReference>
<keyword evidence="1" id="KW-0175">Coiled coil</keyword>
<evidence type="ECO:0000313" key="5">
    <source>
        <dbReference type="Proteomes" id="UP000031587"/>
    </source>
</evidence>
<feature type="domain" description="Dermonecrotic toxin N-terminal" evidence="3">
    <location>
        <begin position="381"/>
        <end position="617"/>
    </location>
</feature>
<evidence type="ECO:0000313" key="4">
    <source>
        <dbReference type="EMBL" id="KIF64413.1"/>
    </source>
</evidence>
<name>A0AAE2ACN6_PSEFL</name>
<protein>
    <recommendedName>
        <fullName evidence="3">Dermonecrotic toxin N-terminal domain-containing protein</fullName>
    </recommendedName>
</protein>
<dbReference type="Proteomes" id="UP000031587">
    <property type="component" value="Unassembled WGS sequence"/>
</dbReference>
<dbReference type="RefSeq" id="WP_039765431.1">
    <property type="nucleotide sequence ID" value="NZ_JTGH01000002.1"/>
</dbReference>
<reference evidence="4 5" key="1">
    <citation type="submission" date="2014-11" db="EMBL/GenBank/DDBJ databases">
        <title>Draft genome sequence of Pseudomonas fluorescens strains SF4c SF39a.</title>
        <authorList>
            <person name="Underwood G.E."/>
            <person name="Ly L.K."/>
            <person name="Bitzer A.S."/>
            <person name="Godino A."/>
            <person name="Bucci V."/>
            <person name="Fischer S."/>
            <person name="Silby M.W."/>
        </authorList>
    </citation>
    <scope>NUCLEOTIDE SEQUENCE [LARGE SCALE GENOMIC DNA]</scope>
    <source>
        <strain evidence="4 5">SF4c</strain>
    </source>
</reference>
<organism evidence="4 5">
    <name type="scientific">Pseudomonas fluorescens</name>
    <dbReference type="NCBI Taxonomy" id="294"/>
    <lineage>
        <taxon>Bacteria</taxon>
        <taxon>Pseudomonadati</taxon>
        <taxon>Pseudomonadota</taxon>
        <taxon>Gammaproteobacteria</taxon>
        <taxon>Pseudomonadales</taxon>
        <taxon>Pseudomonadaceae</taxon>
        <taxon>Pseudomonas</taxon>
    </lineage>
</organism>